<comment type="caution">
    <text evidence="1">The sequence shown here is derived from an EMBL/GenBank/DDBJ whole genome shotgun (WGS) entry which is preliminary data.</text>
</comment>
<evidence type="ECO:0000313" key="1">
    <source>
        <dbReference type="EMBL" id="PTX08691.1"/>
    </source>
</evidence>
<sequence>MNNIVFNFLTELAKNNHKEWFDAHKNDYEAAKAAVNTVCETIYNEIALNDALSPMKIYRIYRDLRFSKDKTPYKTHFGCYFQRKQPHYRGGYYIHISPEESFVGGGFFNPNKEDLLRIRQEISLDGDTFAQIMQHPEVVAQFGGKLWGDEVKTAPKGFEKDDPMLDSLRKKQFLLKHDFTPAEVLSPDFTAKAISSLKAMRPFFDFMTGALTTDLNGEPLF</sequence>
<dbReference type="PANTHER" id="PTHR36452:SF1">
    <property type="entry name" value="DUF2461 DOMAIN-CONTAINING PROTEIN"/>
    <property type="match status" value="1"/>
</dbReference>
<dbReference type="InterPro" id="IPR015996">
    <property type="entry name" value="UCP028451"/>
</dbReference>
<protein>
    <submittedName>
        <fullName evidence="1">Uncharacterized protein (TIGR02453 family)</fullName>
    </submittedName>
</protein>
<dbReference type="EMBL" id="QBKG01000001">
    <property type="protein sequence ID" value="PTX08691.1"/>
    <property type="molecule type" value="Genomic_DNA"/>
</dbReference>
<proteinExistence type="predicted"/>
<dbReference type="PIRSF" id="PIRSF028451">
    <property type="entry name" value="UCP028451"/>
    <property type="match status" value="1"/>
</dbReference>
<organism evidence="1 2">
    <name type="scientific">Capnocytophaga leadbetteri</name>
    <dbReference type="NCBI Taxonomy" id="327575"/>
    <lineage>
        <taxon>Bacteria</taxon>
        <taxon>Pseudomonadati</taxon>
        <taxon>Bacteroidota</taxon>
        <taxon>Flavobacteriia</taxon>
        <taxon>Flavobacteriales</taxon>
        <taxon>Flavobacteriaceae</taxon>
        <taxon>Capnocytophaga</taxon>
    </lineage>
</organism>
<gene>
    <name evidence="1" type="ORF">C8P65_101359</name>
</gene>
<dbReference type="Pfam" id="PF09365">
    <property type="entry name" value="DUF2461"/>
    <property type="match status" value="1"/>
</dbReference>
<evidence type="ECO:0000313" key="2">
    <source>
        <dbReference type="Proteomes" id="UP000243985"/>
    </source>
</evidence>
<dbReference type="InterPro" id="IPR012808">
    <property type="entry name" value="CHP02453"/>
</dbReference>
<accession>A0A2T5XYT8</accession>
<reference evidence="1 2" key="1">
    <citation type="submission" date="2018-04" db="EMBL/GenBank/DDBJ databases">
        <title>Genomic Encyclopedia of Archaeal and Bacterial Type Strains, Phase II (KMG-II): from individual species to whole genera.</title>
        <authorList>
            <person name="Goeker M."/>
        </authorList>
    </citation>
    <scope>NUCLEOTIDE SEQUENCE [LARGE SCALE GENOMIC DNA]</scope>
    <source>
        <strain evidence="1 2">DSM 22902</strain>
    </source>
</reference>
<dbReference type="Proteomes" id="UP000243985">
    <property type="component" value="Unassembled WGS sequence"/>
</dbReference>
<dbReference type="AlphaFoldDB" id="A0A2T5XYT8"/>
<dbReference type="NCBIfam" id="TIGR02453">
    <property type="entry name" value="TIGR02453 family protein"/>
    <property type="match status" value="1"/>
</dbReference>
<name>A0A2T5XYT8_9FLAO</name>
<dbReference type="PANTHER" id="PTHR36452">
    <property type="entry name" value="CHROMOSOME 12, WHOLE GENOME SHOTGUN SEQUENCE"/>
    <property type="match status" value="1"/>
</dbReference>